<dbReference type="RefSeq" id="WP_139449174.1">
    <property type="nucleotide sequence ID" value="NZ_SMDR01000003.1"/>
</dbReference>
<evidence type="ECO:0000256" key="2">
    <source>
        <dbReference type="SAM" id="SignalP"/>
    </source>
</evidence>
<keyword evidence="4" id="KW-1185">Reference proteome</keyword>
<reference evidence="3 4" key="1">
    <citation type="submission" date="2019-03" db="EMBL/GenBank/DDBJ databases">
        <title>Arenimonas daejeonensis sp. nov., isolated from compost.</title>
        <authorList>
            <person name="Jeon C.O."/>
        </authorList>
    </citation>
    <scope>NUCLEOTIDE SEQUENCE [LARGE SCALE GENOMIC DNA]</scope>
    <source>
        <strain evidence="3 4">R29</strain>
    </source>
</reference>
<evidence type="ECO:0000256" key="1">
    <source>
        <dbReference type="SAM" id="MobiDB-lite"/>
    </source>
</evidence>
<keyword evidence="2" id="KW-0732">Signal</keyword>
<accession>A0A5C4RQ42</accession>
<comment type="caution">
    <text evidence="3">The sequence shown here is derived from an EMBL/GenBank/DDBJ whole genome shotgun (WGS) entry which is preliminary data.</text>
</comment>
<feature type="chain" id="PRO_5022753368" description="Energy transducer TonB" evidence="2">
    <location>
        <begin position="22"/>
        <end position="267"/>
    </location>
</feature>
<feature type="signal peptide" evidence="2">
    <location>
        <begin position="1"/>
        <end position="21"/>
    </location>
</feature>
<proteinExistence type="predicted"/>
<evidence type="ECO:0000313" key="3">
    <source>
        <dbReference type="EMBL" id="TNJ33059.1"/>
    </source>
</evidence>
<gene>
    <name evidence="3" type="ORF">E1B00_12155</name>
</gene>
<evidence type="ECO:0008006" key="5">
    <source>
        <dbReference type="Google" id="ProtNLM"/>
    </source>
</evidence>
<evidence type="ECO:0000313" key="4">
    <source>
        <dbReference type="Proteomes" id="UP000305760"/>
    </source>
</evidence>
<dbReference type="AlphaFoldDB" id="A0A5C4RQ42"/>
<feature type="region of interest" description="Disordered" evidence="1">
    <location>
        <begin position="115"/>
        <end position="136"/>
    </location>
</feature>
<sequence>MRAVFAALLLGCSLGSPPAAAAPDLEIYTAGTTGELTIDAEGRVVDLSLDRKKLGDEVMQGFEQQIRTWRFEPIVEDGRPVRAKAYMSLRLLAIRQPGVDGIRLAFESVRFRDPPAGDEGVDEAISDSLAPPRYPTPQVKQGIGAQVVLMLRLDEQGRVAEVATESVDLFGNDVGRRPGQHAASFQQASEKAAAEWRIPRFSGQVVSVPVRYSTMSARGERWMRTRSVPVDVPAWVELERSSAGVVSLGPDGSRSSERWKLLTSLDG</sequence>
<dbReference type="OrthoDB" id="5982524at2"/>
<feature type="region of interest" description="Disordered" evidence="1">
    <location>
        <begin position="246"/>
        <end position="267"/>
    </location>
</feature>
<organism evidence="3 4">
    <name type="scientific">Arenimonas terrae</name>
    <dbReference type="NCBI Taxonomy" id="2546226"/>
    <lineage>
        <taxon>Bacteria</taxon>
        <taxon>Pseudomonadati</taxon>
        <taxon>Pseudomonadota</taxon>
        <taxon>Gammaproteobacteria</taxon>
        <taxon>Lysobacterales</taxon>
        <taxon>Lysobacteraceae</taxon>
        <taxon>Arenimonas</taxon>
    </lineage>
</organism>
<name>A0A5C4RQ42_9GAMM</name>
<dbReference type="EMBL" id="SMDR01000003">
    <property type="protein sequence ID" value="TNJ33059.1"/>
    <property type="molecule type" value="Genomic_DNA"/>
</dbReference>
<protein>
    <recommendedName>
        <fullName evidence="5">Energy transducer TonB</fullName>
    </recommendedName>
</protein>
<dbReference type="Gene3D" id="3.30.1150.10">
    <property type="match status" value="1"/>
</dbReference>
<dbReference type="Proteomes" id="UP000305760">
    <property type="component" value="Unassembled WGS sequence"/>
</dbReference>